<keyword evidence="4" id="KW-1185">Reference proteome</keyword>
<organism evidence="3 4">
    <name type="scientific">Sandarakinorhabdus glacialis</name>
    <dbReference type="NCBI Taxonomy" id="1614636"/>
    <lineage>
        <taxon>Bacteria</taxon>
        <taxon>Pseudomonadati</taxon>
        <taxon>Pseudomonadota</taxon>
        <taxon>Alphaproteobacteria</taxon>
        <taxon>Sphingomonadales</taxon>
        <taxon>Sphingosinicellaceae</taxon>
        <taxon>Sandarakinorhabdus</taxon>
    </lineage>
</organism>
<comment type="caution">
    <text evidence="3">The sequence shown here is derived from an EMBL/GenBank/DDBJ whole genome shotgun (WGS) entry which is preliminary data.</text>
</comment>
<evidence type="ECO:0000313" key="3">
    <source>
        <dbReference type="EMBL" id="GGE03449.1"/>
    </source>
</evidence>
<gene>
    <name evidence="3" type="ORF">GCM10011529_07400</name>
</gene>
<evidence type="ECO:0000256" key="2">
    <source>
        <dbReference type="SAM" id="SignalP"/>
    </source>
</evidence>
<protein>
    <recommendedName>
        <fullName evidence="5">17 kDa surface antigen</fullName>
    </recommendedName>
</protein>
<evidence type="ECO:0008006" key="5">
    <source>
        <dbReference type="Google" id="ProtNLM"/>
    </source>
</evidence>
<evidence type="ECO:0000256" key="1">
    <source>
        <dbReference type="SAM" id="MobiDB-lite"/>
    </source>
</evidence>
<sequence>MRTMLIPFAALAIGAVAAPVAAQNYDNGRNDRAYSSQGEVRRSAQRLQEERRDLRDAQRYGDRRDIKEERRDVKRAHKEYRQDARDWQRGRNYNYNRPDPRYNGYYADNYYRAGQNYQPRRMNSNDRIYRGQDNQYYCRRNDGTTGLIIGALGGGVLGNVIAPGGSKTLGSLIGGGLGAVLGNSIGQGNVTCR</sequence>
<evidence type="ECO:0000313" key="4">
    <source>
        <dbReference type="Proteomes" id="UP000635071"/>
    </source>
</evidence>
<feature type="chain" id="PRO_5037286947" description="17 kDa surface antigen" evidence="2">
    <location>
        <begin position="23"/>
        <end position="193"/>
    </location>
</feature>
<accession>A0A917E4R3</accession>
<dbReference type="AlphaFoldDB" id="A0A917E4R3"/>
<proteinExistence type="predicted"/>
<feature type="signal peptide" evidence="2">
    <location>
        <begin position="1"/>
        <end position="22"/>
    </location>
</feature>
<keyword evidence="2" id="KW-0732">Signal</keyword>
<feature type="region of interest" description="Disordered" evidence="1">
    <location>
        <begin position="29"/>
        <end position="58"/>
    </location>
</feature>
<dbReference type="EMBL" id="BMJM01000002">
    <property type="protein sequence ID" value="GGE03449.1"/>
    <property type="molecule type" value="Genomic_DNA"/>
</dbReference>
<dbReference type="RefSeq" id="WP_188761572.1">
    <property type="nucleotide sequence ID" value="NZ_BMJM01000002.1"/>
</dbReference>
<reference evidence="3" key="2">
    <citation type="submission" date="2020-09" db="EMBL/GenBank/DDBJ databases">
        <authorList>
            <person name="Sun Q."/>
            <person name="Zhou Y."/>
        </authorList>
    </citation>
    <scope>NUCLEOTIDE SEQUENCE</scope>
    <source>
        <strain evidence="3">CGMCC 1.15519</strain>
    </source>
</reference>
<dbReference type="Proteomes" id="UP000635071">
    <property type="component" value="Unassembled WGS sequence"/>
</dbReference>
<name>A0A917E4R3_9SPHN</name>
<reference evidence="3" key="1">
    <citation type="journal article" date="2014" name="Int. J. Syst. Evol. Microbiol.">
        <title>Complete genome sequence of Corynebacterium casei LMG S-19264T (=DSM 44701T), isolated from a smear-ripened cheese.</title>
        <authorList>
            <consortium name="US DOE Joint Genome Institute (JGI-PGF)"/>
            <person name="Walter F."/>
            <person name="Albersmeier A."/>
            <person name="Kalinowski J."/>
            <person name="Ruckert C."/>
        </authorList>
    </citation>
    <scope>NUCLEOTIDE SEQUENCE</scope>
    <source>
        <strain evidence="3">CGMCC 1.15519</strain>
    </source>
</reference>
<feature type="compositionally biased region" description="Basic and acidic residues" evidence="1">
    <location>
        <begin position="39"/>
        <end position="58"/>
    </location>
</feature>